<comment type="subcellular location">
    <subcellularLocation>
        <location evidence="1">Cell membrane</location>
        <topology evidence="1">Multi-pass membrane protein</topology>
    </subcellularLocation>
</comment>
<keyword evidence="5 7" id="KW-1133">Transmembrane helix</keyword>
<gene>
    <name evidence="8" type="ORF">DS031_06645</name>
</gene>
<feature type="transmembrane region" description="Helical" evidence="7">
    <location>
        <begin position="55"/>
        <end position="77"/>
    </location>
</feature>
<comment type="similarity">
    <text evidence="2">Belongs to the cytochrome c oxidase bacterial subunit 4 family.</text>
</comment>
<dbReference type="GO" id="GO:0015078">
    <property type="term" value="F:proton transmembrane transporter activity"/>
    <property type="evidence" value="ECO:0007669"/>
    <property type="project" value="TreeGrafter"/>
</dbReference>
<evidence type="ECO:0000256" key="6">
    <source>
        <dbReference type="ARBA" id="ARBA00023136"/>
    </source>
</evidence>
<evidence type="ECO:0000256" key="3">
    <source>
        <dbReference type="ARBA" id="ARBA00022475"/>
    </source>
</evidence>
<dbReference type="GO" id="GO:0015990">
    <property type="term" value="P:electron transport coupled proton transport"/>
    <property type="evidence" value="ECO:0007669"/>
    <property type="project" value="TreeGrafter"/>
</dbReference>
<dbReference type="Pfam" id="PF03626">
    <property type="entry name" value="COX4_pro"/>
    <property type="match status" value="1"/>
</dbReference>
<proteinExistence type="inferred from homology"/>
<dbReference type="AlphaFoldDB" id="A0A366XYM5"/>
<dbReference type="GO" id="GO:0005886">
    <property type="term" value="C:plasma membrane"/>
    <property type="evidence" value="ECO:0007669"/>
    <property type="project" value="UniProtKB-SubCell"/>
</dbReference>
<evidence type="ECO:0000256" key="2">
    <source>
        <dbReference type="ARBA" id="ARBA00008079"/>
    </source>
</evidence>
<accession>A0A366XYM5</accession>
<feature type="transmembrane region" description="Helical" evidence="7">
    <location>
        <begin position="31"/>
        <end position="49"/>
    </location>
</feature>
<dbReference type="PANTHER" id="PTHR36835:SF1">
    <property type="entry name" value="CYTOCHROME BO(3) UBIQUINOL OXIDASE SUBUNIT 4"/>
    <property type="match status" value="1"/>
</dbReference>
<protein>
    <submittedName>
        <fullName evidence="8">Cytochrome B6</fullName>
    </submittedName>
</protein>
<name>A0A366XYM5_9BACI</name>
<evidence type="ECO:0000313" key="9">
    <source>
        <dbReference type="Proteomes" id="UP000253314"/>
    </source>
</evidence>
<sequence>MAQNQQHSSSETPNSLKAKVDYKREMSQHHVSFIMMILLTLIAFVAVASDAIADSFTVLFIIILAVIQVVFQLFVFMHLGQKDHDYPTWGIYMGIFVAVLTVAALMGLIW</sequence>
<feature type="transmembrane region" description="Helical" evidence="7">
    <location>
        <begin position="89"/>
        <end position="109"/>
    </location>
</feature>
<evidence type="ECO:0000313" key="8">
    <source>
        <dbReference type="EMBL" id="RBW70245.1"/>
    </source>
</evidence>
<keyword evidence="4 7" id="KW-0812">Transmembrane</keyword>
<dbReference type="InterPro" id="IPR050968">
    <property type="entry name" value="Cytochrome_c_oxidase_bac_sub4"/>
</dbReference>
<keyword evidence="3" id="KW-1003">Cell membrane</keyword>
<comment type="caution">
    <text evidence="8">The sequence shown here is derived from an EMBL/GenBank/DDBJ whole genome shotgun (WGS) entry which is preliminary data.</text>
</comment>
<evidence type="ECO:0000256" key="4">
    <source>
        <dbReference type="ARBA" id="ARBA00022692"/>
    </source>
</evidence>
<dbReference type="Proteomes" id="UP000253314">
    <property type="component" value="Unassembled WGS sequence"/>
</dbReference>
<dbReference type="GO" id="GO:0009486">
    <property type="term" value="F:cytochrome bo3 ubiquinol oxidase activity"/>
    <property type="evidence" value="ECO:0007669"/>
    <property type="project" value="TreeGrafter"/>
</dbReference>
<organism evidence="8 9">
    <name type="scientific">Bacillus taeanensis</name>
    <dbReference type="NCBI Taxonomy" id="273032"/>
    <lineage>
        <taxon>Bacteria</taxon>
        <taxon>Bacillati</taxon>
        <taxon>Bacillota</taxon>
        <taxon>Bacilli</taxon>
        <taxon>Bacillales</taxon>
        <taxon>Bacillaceae</taxon>
        <taxon>Bacillus</taxon>
    </lineage>
</organism>
<reference evidence="8 9" key="1">
    <citation type="submission" date="2018-07" db="EMBL/GenBank/DDBJ databases">
        <title>Lottiidibacillus patelloidae gen. nov., sp. nov., isolated from the intestinal tract of a marine limpet and the reclassification of B. taeanensis BH030017T, B. algicola KMM 3737T and B. hwajinpoensis SW-72T as genus Lottiidibacillus.</title>
        <authorList>
            <person name="Liu R."/>
            <person name="Huang Z."/>
        </authorList>
    </citation>
    <scope>NUCLEOTIDE SEQUENCE [LARGE SCALE GENOMIC DNA]</scope>
    <source>
        <strain evidence="8 9">BH030017</strain>
    </source>
</reference>
<dbReference type="EMBL" id="QOCW01000005">
    <property type="protein sequence ID" value="RBW70245.1"/>
    <property type="molecule type" value="Genomic_DNA"/>
</dbReference>
<dbReference type="InterPro" id="IPR005171">
    <property type="entry name" value="Cyt_c_oxidase_su4_prok"/>
</dbReference>
<dbReference type="OrthoDB" id="2989516at2"/>
<evidence type="ECO:0000256" key="1">
    <source>
        <dbReference type="ARBA" id="ARBA00004651"/>
    </source>
</evidence>
<keyword evidence="6 7" id="KW-0472">Membrane</keyword>
<dbReference type="PANTHER" id="PTHR36835">
    <property type="entry name" value="CYTOCHROME BO(3) UBIQUINOL OXIDASE SUBUNIT 4"/>
    <property type="match status" value="1"/>
</dbReference>
<dbReference type="GO" id="GO:0019646">
    <property type="term" value="P:aerobic electron transport chain"/>
    <property type="evidence" value="ECO:0007669"/>
    <property type="project" value="TreeGrafter"/>
</dbReference>
<evidence type="ECO:0000256" key="7">
    <source>
        <dbReference type="SAM" id="Phobius"/>
    </source>
</evidence>
<evidence type="ECO:0000256" key="5">
    <source>
        <dbReference type="ARBA" id="ARBA00022989"/>
    </source>
</evidence>
<dbReference type="RefSeq" id="WP_113805150.1">
    <property type="nucleotide sequence ID" value="NZ_QOCW01000005.1"/>
</dbReference>
<dbReference type="GO" id="GO:0009319">
    <property type="term" value="C:cytochrome o ubiquinol oxidase complex"/>
    <property type="evidence" value="ECO:0007669"/>
    <property type="project" value="TreeGrafter"/>
</dbReference>
<keyword evidence="9" id="KW-1185">Reference proteome</keyword>